<organism evidence="2 3">
    <name type="scientific">Periconia macrospinosa</name>
    <dbReference type="NCBI Taxonomy" id="97972"/>
    <lineage>
        <taxon>Eukaryota</taxon>
        <taxon>Fungi</taxon>
        <taxon>Dikarya</taxon>
        <taxon>Ascomycota</taxon>
        <taxon>Pezizomycotina</taxon>
        <taxon>Dothideomycetes</taxon>
        <taxon>Pleosporomycetidae</taxon>
        <taxon>Pleosporales</taxon>
        <taxon>Massarineae</taxon>
        <taxon>Periconiaceae</taxon>
        <taxon>Periconia</taxon>
    </lineage>
</organism>
<protein>
    <submittedName>
        <fullName evidence="2">Uncharacterized protein</fullName>
    </submittedName>
</protein>
<evidence type="ECO:0000313" key="2">
    <source>
        <dbReference type="EMBL" id="PVI06072.1"/>
    </source>
</evidence>
<keyword evidence="1" id="KW-0472">Membrane</keyword>
<evidence type="ECO:0000313" key="3">
    <source>
        <dbReference type="Proteomes" id="UP000244855"/>
    </source>
</evidence>
<feature type="transmembrane region" description="Helical" evidence="1">
    <location>
        <begin position="41"/>
        <end position="60"/>
    </location>
</feature>
<evidence type="ECO:0000256" key="1">
    <source>
        <dbReference type="SAM" id="Phobius"/>
    </source>
</evidence>
<sequence length="172" mass="18901">MVIALMVSGGYKDVGNSFHQAAVSHHLDCKSFYHRIPNQHLCFPIIMLTFTLFASILLALPTSLSALPQLQLEARQDEPPCEILPAIGLDYLYSDCIVRAKGGEIPEEEDCTVIGDTASACQFGSGIVLHKMCVRNEDICSKVVDENGIRCQNIQLNGSGRCPFASVWPTRF</sequence>
<keyword evidence="3" id="KW-1185">Reference proteome</keyword>
<proteinExistence type="predicted"/>
<keyword evidence="1" id="KW-0812">Transmembrane</keyword>
<keyword evidence="1" id="KW-1133">Transmembrane helix</keyword>
<accession>A0A2V1E7F6</accession>
<gene>
    <name evidence="2" type="ORF">DM02DRAFT_34131</name>
</gene>
<dbReference type="EMBL" id="KZ805310">
    <property type="protein sequence ID" value="PVI06072.1"/>
    <property type="molecule type" value="Genomic_DNA"/>
</dbReference>
<dbReference type="AlphaFoldDB" id="A0A2V1E7F6"/>
<reference evidence="2 3" key="1">
    <citation type="journal article" date="2018" name="Sci. Rep.">
        <title>Comparative genomics provides insights into the lifestyle and reveals functional heterogeneity of dark septate endophytic fungi.</title>
        <authorList>
            <person name="Knapp D.G."/>
            <person name="Nemeth J.B."/>
            <person name="Barry K."/>
            <person name="Hainaut M."/>
            <person name="Henrissat B."/>
            <person name="Johnson J."/>
            <person name="Kuo A."/>
            <person name="Lim J.H.P."/>
            <person name="Lipzen A."/>
            <person name="Nolan M."/>
            <person name="Ohm R.A."/>
            <person name="Tamas L."/>
            <person name="Grigoriev I.V."/>
            <person name="Spatafora J.W."/>
            <person name="Nagy L.G."/>
            <person name="Kovacs G.M."/>
        </authorList>
    </citation>
    <scope>NUCLEOTIDE SEQUENCE [LARGE SCALE GENOMIC DNA]</scope>
    <source>
        <strain evidence="2 3">DSE2036</strain>
    </source>
</reference>
<dbReference type="Proteomes" id="UP000244855">
    <property type="component" value="Unassembled WGS sequence"/>
</dbReference>
<name>A0A2V1E7F6_9PLEO</name>